<evidence type="ECO:0000256" key="1">
    <source>
        <dbReference type="SAM" id="MobiDB-lite"/>
    </source>
</evidence>
<accession>L9V2K5</accession>
<feature type="region of interest" description="Disordered" evidence="1">
    <location>
        <begin position="1"/>
        <end position="62"/>
    </location>
</feature>
<evidence type="ECO:0000313" key="3">
    <source>
        <dbReference type="Proteomes" id="UP000011543"/>
    </source>
</evidence>
<evidence type="ECO:0000313" key="2">
    <source>
        <dbReference type="EMBL" id="ELY31289.1"/>
    </source>
</evidence>
<comment type="caution">
    <text evidence="2">The sequence shown here is derived from an EMBL/GenBank/DDBJ whole genome shotgun (WGS) entry which is preliminary data.</text>
</comment>
<dbReference type="AlphaFoldDB" id="L9V2K5"/>
<name>L9V2K5_NATMM</name>
<dbReference type="Proteomes" id="UP000011543">
    <property type="component" value="Unassembled WGS sequence"/>
</dbReference>
<gene>
    <name evidence="2" type="ORF">C500_06796</name>
</gene>
<organism evidence="2 3">
    <name type="scientific">Natrialba magadii (strain ATCC 43099 / DSM 3394 / CCM 3739 / CIP 104546 / IAM 13178 / JCM 8861 / NBRC 102185 / NCIMB 2190 / MS3)</name>
    <name type="common">Natronobacterium magadii</name>
    <dbReference type="NCBI Taxonomy" id="547559"/>
    <lineage>
        <taxon>Archaea</taxon>
        <taxon>Methanobacteriati</taxon>
        <taxon>Methanobacteriota</taxon>
        <taxon>Stenosarchaea group</taxon>
        <taxon>Halobacteria</taxon>
        <taxon>Halobacteriales</taxon>
        <taxon>Natrialbaceae</taxon>
        <taxon>Natrialba</taxon>
    </lineage>
</organism>
<sequence length="62" mass="6945">MDGWAGTDERLGDELTNGWADELTNGRTDRERNQWLVQKEPTRQRALLLGNEANPGHNGVPS</sequence>
<dbReference type="EMBL" id="AOHS01000027">
    <property type="protein sequence ID" value="ELY31289.1"/>
    <property type="molecule type" value="Genomic_DNA"/>
</dbReference>
<reference evidence="2 3" key="1">
    <citation type="journal article" date="2014" name="PLoS Genet.">
        <title>Phylogenetically driven sequencing of extremely halophilic archaea reveals strategies for static and dynamic osmo-response.</title>
        <authorList>
            <person name="Becker E.A."/>
            <person name="Seitzer P.M."/>
            <person name="Tritt A."/>
            <person name="Larsen D."/>
            <person name="Krusor M."/>
            <person name="Yao A.I."/>
            <person name="Wu D."/>
            <person name="Madern D."/>
            <person name="Eisen J.A."/>
            <person name="Darling A.E."/>
            <person name="Facciotti M.T."/>
        </authorList>
    </citation>
    <scope>NUCLEOTIDE SEQUENCE [LARGE SCALE GENOMIC DNA]</scope>
    <source>
        <strain evidence="3">ATCC 43099 / DSM 3394 / CCM 3739 / CIP 104546 / IAM 13178 / JCM 8861 / NBRC 102185 / NCIMB 2190 / MS3</strain>
    </source>
</reference>
<dbReference type="PATRIC" id="fig|547559.17.peg.1319"/>
<protein>
    <submittedName>
        <fullName evidence="2">Uncharacterized protein</fullName>
    </submittedName>
</protein>
<proteinExistence type="predicted"/>